<dbReference type="Proteomes" id="UP000195139">
    <property type="component" value="Unassembled WGS sequence"/>
</dbReference>
<comment type="caution">
    <text evidence="2">The sequence shown here is derived from an EMBL/GenBank/DDBJ whole genome shotgun (WGS) entry which is preliminary data.</text>
</comment>
<reference evidence="2" key="1">
    <citation type="submission" date="2017-05" db="EMBL/GenBank/DDBJ databases">
        <title>The Genome Sequence of Enterococcus sp. 4G2_DIV0659.</title>
        <authorList>
            <consortium name="The Broad Institute Genomics Platform"/>
            <consortium name="The Broad Institute Genomic Center for Infectious Diseases"/>
            <person name="Earl A."/>
            <person name="Manson A."/>
            <person name="Schwartman J."/>
            <person name="Gilmore M."/>
            <person name="Abouelleil A."/>
            <person name="Cao P."/>
            <person name="Chapman S."/>
            <person name="Cusick C."/>
            <person name="Shea T."/>
            <person name="Young S."/>
            <person name="Neafsey D."/>
            <person name="Nusbaum C."/>
            <person name="Birren B."/>
        </authorList>
    </citation>
    <scope>NUCLEOTIDE SEQUENCE [LARGE SCALE GENOMIC DNA]</scope>
    <source>
        <strain evidence="2">4G2_DIV0659</strain>
    </source>
</reference>
<evidence type="ECO:0008006" key="4">
    <source>
        <dbReference type="Google" id="ProtNLM"/>
    </source>
</evidence>
<proteinExistence type="predicted"/>
<gene>
    <name evidence="2" type="ORF">A5880_000304</name>
    <name evidence="1" type="ORF">A5880_002401</name>
</gene>
<dbReference type="AlphaFoldDB" id="A0A242CHB7"/>
<dbReference type="RefSeq" id="WP_086329263.1">
    <property type="nucleotide sequence ID" value="NZ_NGLE02000001.1"/>
</dbReference>
<protein>
    <recommendedName>
        <fullName evidence="4">Phage head-tail adaptor</fullName>
    </recommendedName>
</protein>
<evidence type="ECO:0000313" key="1">
    <source>
        <dbReference type="EMBL" id="MEI5994815.1"/>
    </source>
</evidence>
<dbReference type="OrthoDB" id="2085445at2"/>
<name>A0A242CHB7_9ENTE</name>
<organism evidence="2">
    <name type="scientific">Candidatus Enterococcus mansonii</name>
    <dbReference type="NCBI Taxonomy" id="1834181"/>
    <lineage>
        <taxon>Bacteria</taxon>
        <taxon>Bacillati</taxon>
        <taxon>Bacillota</taxon>
        <taxon>Bacilli</taxon>
        <taxon>Lactobacillales</taxon>
        <taxon>Enterococcaceae</taxon>
        <taxon>Enterococcus</taxon>
    </lineage>
</organism>
<evidence type="ECO:0000313" key="2">
    <source>
        <dbReference type="EMBL" id="OTO09625.1"/>
    </source>
</evidence>
<keyword evidence="3" id="KW-1185">Reference proteome</keyword>
<sequence length="103" mass="11992">MRLFEIILKKKQKTGVDKLGNPMYELTTFKTGEGRKSIWTVQEIALDSRIISKKMQKVVTTLDRKYLLQASHLVLKDETFSIEDIKGEDDDRWRVLSVISYGK</sequence>
<reference evidence="1 3" key="2">
    <citation type="submission" date="2018-07" db="EMBL/GenBank/DDBJ databases">
        <title>The Genome Sequence of Enterococcus sp. DIV0659b.</title>
        <authorList>
            <consortium name="The Broad Institute Genomics Platform"/>
            <consortium name="The Broad Institute Genomic Center for Infectious Diseases"/>
            <person name="Earl A."/>
            <person name="Manson A."/>
            <person name="Schwartman J."/>
            <person name="Gilmore M."/>
            <person name="Abouelleil A."/>
            <person name="Cao P."/>
            <person name="Chapman S."/>
            <person name="Cusick C."/>
            <person name="Shea T."/>
            <person name="Young S."/>
            <person name="Neafsey D."/>
            <person name="Nusbaum C."/>
            <person name="Birren B."/>
        </authorList>
    </citation>
    <scope>NUCLEOTIDE SEQUENCE [LARGE SCALE GENOMIC DNA]</scope>
    <source>
        <strain evidence="1 3">4G2_DIV0659</strain>
    </source>
</reference>
<dbReference type="EMBL" id="NGLE02000001">
    <property type="protein sequence ID" value="MEI5994815.1"/>
    <property type="molecule type" value="Genomic_DNA"/>
</dbReference>
<dbReference type="EMBL" id="NGLE01000001">
    <property type="protein sequence ID" value="OTO09625.1"/>
    <property type="molecule type" value="Genomic_DNA"/>
</dbReference>
<evidence type="ECO:0000313" key="3">
    <source>
        <dbReference type="Proteomes" id="UP000195139"/>
    </source>
</evidence>
<accession>A0A242CHB7</accession>
<dbReference type="STRING" id="1834181.A5880_000304"/>